<dbReference type="KEGG" id="hhe:HH_1698"/>
<organism evidence="1 2">
    <name type="scientific">Helicobacter hepaticus (strain ATCC 51449 / 3B1)</name>
    <dbReference type="NCBI Taxonomy" id="235279"/>
    <lineage>
        <taxon>Bacteria</taxon>
        <taxon>Pseudomonadati</taxon>
        <taxon>Campylobacterota</taxon>
        <taxon>Epsilonproteobacteria</taxon>
        <taxon>Campylobacterales</taxon>
        <taxon>Helicobacteraceae</taxon>
        <taxon>Helicobacter</taxon>
    </lineage>
</organism>
<dbReference type="STRING" id="235279.HH_1698"/>
<reference evidence="1 2" key="1">
    <citation type="journal article" date="2003" name="Proc. Natl. Acad. Sci. U.S.A.">
        <title>The complete genome sequence of the carcinogenic bacterium Helicobacter hepaticus.</title>
        <authorList>
            <person name="Suerbaum S."/>
            <person name="Josenhans C."/>
            <person name="Sterzenbach T."/>
            <person name="Drescher B."/>
            <person name="Brandt P."/>
            <person name="Bell M."/>
            <person name="Droege M."/>
            <person name="Fartmann B."/>
            <person name="Fischer H.-P."/>
            <person name="Ge Z."/>
            <person name="Hoerster A."/>
            <person name="Holland R."/>
            <person name="Klein K."/>
            <person name="Koenig J."/>
            <person name="Macko L."/>
            <person name="Mendz G.L."/>
            <person name="Nyakatura G."/>
            <person name="Schauer D.B."/>
            <person name="Shen Z."/>
            <person name="Weber J."/>
            <person name="Frosch M."/>
            <person name="Fox J.G."/>
        </authorList>
    </citation>
    <scope>NUCLEOTIDE SEQUENCE [LARGE SCALE GENOMIC DNA]</scope>
    <source>
        <strain evidence="2">ATCC 51449 / 3B1</strain>
    </source>
</reference>
<keyword evidence="2" id="KW-1185">Reference proteome</keyword>
<sequence length="33" mass="3878">MLKKSKRIYEVNLTPLQVLMAHKFMRCSAVFPP</sequence>
<name>Q7VFH8_HELHP</name>
<gene>
    <name evidence="1" type="ordered locus">HH_1698</name>
</gene>
<dbReference type="HOGENOM" id="CLU_3382218_0_0_7"/>
<dbReference type="EMBL" id="AE017125">
    <property type="protein sequence ID" value="AAP78295.1"/>
    <property type="molecule type" value="Genomic_DNA"/>
</dbReference>
<evidence type="ECO:0000313" key="2">
    <source>
        <dbReference type="Proteomes" id="UP000002495"/>
    </source>
</evidence>
<proteinExistence type="predicted"/>
<evidence type="ECO:0000313" key="1">
    <source>
        <dbReference type="EMBL" id="AAP78295.1"/>
    </source>
</evidence>
<dbReference type="Proteomes" id="UP000002495">
    <property type="component" value="Chromosome"/>
</dbReference>
<protein>
    <submittedName>
        <fullName evidence="1">Uncharacterized protein</fullName>
    </submittedName>
</protein>
<accession>Q7VFH8</accession>
<dbReference type="AlphaFoldDB" id="Q7VFH8"/>